<dbReference type="EMBL" id="CP119312">
    <property type="protein sequence ID" value="WEK04224.1"/>
    <property type="molecule type" value="Genomic_DNA"/>
</dbReference>
<dbReference type="InterPro" id="IPR013538">
    <property type="entry name" value="ASHA1/2-like_C"/>
</dbReference>
<dbReference type="InterPro" id="IPR023393">
    <property type="entry name" value="START-like_dom_sf"/>
</dbReference>
<evidence type="ECO:0000259" key="2">
    <source>
        <dbReference type="Pfam" id="PF08327"/>
    </source>
</evidence>
<dbReference type="AlphaFoldDB" id="A0AAJ6B0G7"/>
<evidence type="ECO:0000313" key="3">
    <source>
        <dbReference type="EMBL" id="WEK04224.1"/>
    </source>
</evidence>
<organism evidence="3 4">
    <name type="scientific">Candidatus Devosia phytovorans</name>
    <dbReference type="NCBI Taxonomy" id="3121372"/>
    <lineage>
        <taxon>Bacteria</taxon>
        <taxon>Pseudomonadati</taxon>
        <taxon>Pseudomonadota</taxon>
        <taxon>Alphaproteobacteria</taxon>
        <taxon>Hyphomicrobiales</taxon>
        <taxon>Devosiaceae</taxon>
        <taxon>Devosia</taxon>
    </lineage>
</organism>
<dbReference type="Pfam" id="PF08327">
    <property type="entry name" value="AHSA1"/>
    <property type="match status" value="1"/>
</dbReference>
<dbReference type="Gene3D" id="3.30.530.20">
    <property type="match status" value="1"/>
</dbReference>
<evidence type="ECO:0000256" key="1">
    <source>
        <dbReference type="ARBA" id="ARBA00006817"/>
    </source>
</evidence>
<sequence length="152" mass="16648">MSRTDTASRLIKASPSEVYAALTSADALVQWMPPKGMTGEMQAFDPRPGGQYRMVLRYDDKNYIGKSGGNEDIAEARFIELVPDERVVQTVDFVSDDPKFSGTMTMSTLLTSTNGETEVRFVAENVPEGISAEDHAEGMNSSLENLAGFVER</sequence>
<accession>A0AAJ6B0G7</accession>
<protein>
    <submittedName>
        <fullName evidence="3">SRPBCC family protein</fullName>
    </submittedName>
</protein>
<dbReference type="CDD" id="cd08895">
    <property type="entry name" value="SRPBCC_CalC_Aha1-like_2"/>
    <property type="match status" value="1"/>
</dbReference>
<evidence type="ECO:0000313" key="4">
    <source>
        <dbReference type="Proteomes" id="UP001217476"/>
    </source>
</evidence>
<feature type="domain" description="Activator of Hsp90 ATPase homologue 1/2-like C-terminal" evidence="2">
    <location>
        <begin position="12"/>
        <end position="150"/>
    </location>
</feature>
<gene>
    <name evidence="3" type="ORF">P0Y65_18900</name>
</gene>
<comment type="similarity">
    <text evidence="1">Belongs to the AHA1 family.</text>
</comment>
<name>A0AAJ6B0G7_9HYPH</name>
<proteinExistence type="inferred from homology"/>
<dbReference type="Proteomes" id="UP001217476">
    <property type="component" value="Chromosome"/>
</dbReference>
<dbReference type="SUPFAM" id="SSF55961">
    <property type="entry name" value="Bet v1-like"/>
    <property type="match status" value="1"/>
</dbReference>
<reference evidence="3" key="1">
    <citation type="submission" date="2023-03" db="EMBL/GenBank/DDBJ databases">
        <title>Andean soil-derived lignocellulolytic bacterial consortium as a source of novel taxa and putative plastic-active enzymes.</title>
        <authorList>
            <person name="Diaz-Garcia L."/>
            <person name="Chuvochina M."/>
            <person name="Feuerriegel G."/>
            <person name="Bunk B."/>
            <person name="Sproer C."/>
            <person name="Streit W.R."/>
            <person name="Rodriguez L.M."/>
            <person name="Overmann J."/>
            <person name="Jimenez D.J."/>
        </authorList>
    </citation>
    <scope>NUCLEOTIDE SEQUENCE</scope>
    <source>
        <strain evidence="3">MAG 4196</strain>
    </source>
</reference>